<dbReference type="STRING" id="1230905.A0A1G4JZK3"/>
<dbReference type="Proteomes" id="UP000191024">
    <property type="component" value="Chromosome F"/>
</dbReference>
<dbReference type="CDD" id="cd23704">
    <property type="entry name" value="mS44"/>
    <property type="match status" value="1"/>
</dbReference>
<dbReference type="InterPro" id="IPR059185">
    <property type="entry name" value="MRP13_sacc"/>
</dbReference>
<evidence type="ECO:0000313" key="2">
    <source>
        <dbReference type="Proteomes" id="UP000191024"/>
    </source>
</evidence>
<name>A0A1G4JZK3_9SACH</name>
<protein>
    <submittedName>
        <fullName evidence="1">LAMI_0F07360g1_1</fullName>
    </submittedName>
</protein>
<gene>
    <name evidence="1" type="ORF">LAMI_0F07360G</name>
</gene>
<dbReference type="AlphaFoldDB" id="A0A1G4JZK3"/>
<evidence type="ECO:0000313" key="1">
    <source>
        <dbReference type="EMBL" id="SCU96677.1"/>
    </source>
</evidence>
<dbReference type="OrthoDB" id="4061106at2759"/>
<proteinExistence type="predicted"/>
<sequence length="326" mass="36600">MLQRGFRRSASTFQQTDRKILDFYNYHATNAALKPLIYRPKNKNLLLAMDLKDPESNAPLKARTPVKPLSKDVLNSYIWSAQEASQVLGMVRKWTSLTTRKKAIWQFFNASHVQNMLFAANFKLGKFSAFVREFYALKPRFESVGSAAIYDVEHFFNSLITCSLHKNAAQGTRDADVGLKKLTNAWNHVAVKNDDSGLAGLLIAAYAKQQGITSEALTSLETPLPSITHEIKLPTLMSESMSIGITAKLVSENRFKYVMTRTILQYGDACLANDAIQKFVSEYQLLQSKLDDKKDVYETYCSVLKSVLTEQHPPTVTHKHPVAGDA</sequence>
<accession>A0A1G4JZK3</accession>
<organism evidence="1 2">
    <name type="scientific">Lachancea mirantina</name>
    <dbReference type="NCBI Taxonomy" id="1230905"/>
    <lineage>
        <taxon>Eukaryota</taxon>
        <taxon>Fungi</taxon>
        <taxon>Dikarya</taxon>
        <taxon>Ascomycota</taxon>
        <taxon>Saccharomycotina</taxon>
        <taxon>Saccharomycetes</taxon>
        <taxon>Saccharomycetales</taxon>
        <taxon>Saccharomycetaceae</taxon>
        <taxon>Lachancea</taxon>
    </lineage>
</organism>
<reference evidence="2" key="1">
    <citation type="submission" date="2016-03" db="EMBL/GenBank/DDBJ databases">
        <authorList>
            <person name="Devillers H."/>
        </authorList>
    </citation>
    <scope>NUCLEOTIDE SEQUENCE [LARGE SCALE GENOMIC DNA]</scope>
</reference>
<keyword evidence="2" id="KW-1185">Reference proteome</keyword>
<dbReference type="EMBL" id="LT598467">
    <property type="protein sequence ID" value="SCU96677.1"/>
    <property type="molecule type" value="Genomic_DNA"/>
</dbReference>